<dbReference type="DNASU" id="1491551"/>
<sequence length="155" mass="17614">MAQHFLLNSKAKTLSTLQIARLSDEQAFDLLCDMRWGSKQHVTCPKCGVQHQAYFIASHKQWRCKHCHHTFSVTSGTIFANRKASIQTYLYVLARFVNAVKGVSALEISRDAKINYRTAFVLCHKLRKALLENRDMHPLSGEVDMDGTYVHPAPP</sequence>
<dbReference type="InterPro" id="IPR024442">
    <property type="entry name" value="Transposase_Zn_ribbon"/>
</dbReference>
<evidence type="ECO:0000259" key="1">
    <source>
        <dbReference type="Pfam" id="PF12760"/>
    </source>
</evidence>
<dbReference type="eggNOG" id="COG3677">
    <property type="taxonomic scope" value="Bacteria"/>
</dbReference>
<protein>
    <submittedName>
        <fullName evidence="2">Transposase</fullName>
    </submittedName>
</protein>
<dbReference type="Proteomes" id="UP000001022">
    <property type="component" value="Chromosome"/>
</dbReference>
<reference evidence="4" key="2">
    <citation type="submission" date="2003-06" db="EMBL/GenBank/DDBJ databases">
        <title>The complete genome sequence of Haemophilus ducreyi.</title>
        <authorList>
            <person name="Munson R.S. Jr."/>
            <person name="Ray W.C."/>
            <person name="Mahairas G."/>
            <person name="Sabo P."/>
            <person name="Mungur R."/>
            <person name="Johnson L."/>
            <person name="Nguyen D."/>
            <person name="Wang J."/>
            <person name="Forst C."/>
            <person name="Hood L."/>
        </authorList>
    </citation>
    <scope>NUCLEOTIDE SEQUENCE [LARGE SCALE GENOMIC DNA]</scope>
    <source>
        <strain evidence="4">35000HP / ATCC 700724</strain>
    </source>
</reference>
<feature type="domain" description="Transposase zinc-ribbon" evidence="1">
    <location>
        <begin position="22"/>
        <end position="70"/>
    </location>
</feature>
<keyword evidence="4" id="KW-1185">Reference proteome</keyword>
<evidence type="ECO:0000313" key="4">
    <source>
        <dbReference type="Proteomes" id="UP000001022"/>
    </source>
</evidence>
<accession>Q7TTJ8</accession>
<gene>
    <name evidence="2" type="ordered locus">HD_0291</name>
    <name evidence="3" type="ordered locus">HD_1695</name>
</gene>
<organism evidence="2 4">
    <name type="scientific">Haemophilus ducreyi (strain 35000HP / ATCC 700724)</name>
    <dbReference type="NCBI Taxonomy" id="233412"/>
    <lineage>
        <taxon>Bacteria</taxon>
        <taxon>Pseudomonadati</taxon>
        <taxon>Pseudomonadota</taxon>
        <taxon>Gammaproteobacteria</taxon>
        <taxon>Pasteurellales</taxon>
        <taxon>Pasteurellaceae</taxon>
        <taxon>Haemophilus</taxon>
    </lineage>
</organism>
<dbReference type="AlphaFoldDB" id="Q7TTJ8"/>
<dbReference type="Pfam" id="PF12760">
    <property type="entry name" value="Zn_ribbon_IS1595"/>
    <property type="match status" value="1"/>
</dbReference>
<name>Q7TTJ8_HAEDU</name>
<dbReference type="STRING" id="233412.HD_0291"/>
<evidence type="ECO:0000313" key="2">
    <source>
        <dbReference type="EMBL" id="AAP95270.1"/>
    </source>
</evidence>
<dbReference type="HOGENOM" id="CLU_113293_0_0_6"/>
<proteinExistence type="predicted"/>
<dbReference type="EMBL" id="AE017143">
    <property type="protein sequence ID" value="AAP95270.1"/>
    <property type="molecule type" value="Genomic_DNA"/>
</dbReference>
<dbReference type="EMBL" id="AE017143">
    <property type="protein sequence ID" value="AAP96458.1"/>
    <property type="molecule type" value="Genomic_DNA"/>
</dbReference>
<reference evidence="2" key="1">
    <citation type="submission" date="2003-06" db="EMBL/GenBank/DDBJ databases">
        <title>The Complete Genome Sequence of Haemophilus ducreyi.</title>
        <authorList>
            <person name="Munson R.S.Jr."/>
            <person name="Ray W.C."/>
            <person name="Mahairas G."/>
            <person name="Sabo P."/>
            <person name="Mungur R."/>
            <person name="Johnson L."/>
            <person name="Nguyen D."/>
            <person name="Wang J."/>
            <person name="Forst C."/>
            <person name="Hood L."/>
        </authorList>
    </citation>
    <scope>NUCLEOTIDE SEQUENCE</scope>
    <source>
        <strain evidence="2">35000HP</strain>
    </source>
</reference>
<dbReference type="KEGG" id="hdu:HD_1695"/>
<dbReference type="KEGG" id="hdu:HD_0291"/>
<evidence type="ECO:0000313" key="3">
    <source>
        <dbReference type="EMBL" id="AAP96458.1"/>
    </source>
</evidence>